<dbReference type="PANTHER" id="PTHR11102:SF160">
    <property type="entry name" value="ERAD-ASSOCIATED E3 UBIQUITIN-PROTEIN LIGASE COMPONENT HRD3"/>
    <property type="match status" value="1"/>
</dbReference>
<gene>
    <name evidence="2" type="ORF">FHP25_09230</name>
</gene>
<dbReference type="InterPro" id="IPR006597">
    <property type="entry name" value="Sel1-like"/>
</dbReference>
<name>A0A5C8PQY4_9HYPH</name>
<keyword evidence="3" id="KW-1185">Reference proteome</keyword>
<dbReference type="Proteomes" id="UP000321638">
    <property type="component" value="Unassembled WGS sequence"/>
</dbReference>
<dbReference type="Gene3D" id="1.25.40.10">
    <property type="entry name" value="Tetratricopeptide repeat domain"/>
    <property type="match status" value="1"/>
</dbReference>
<dbReference type="RefSeq" id="WP_147846643.1">
    <property type="nucleotide sequence ID" value="NZ_VDUZ01000008.1"/>
</dbReference>
<dbReference type="InterPro" id="IPR011990">
    <property type="entry name" value="TPR-like_helical_dom_sf"/>
</dbReference>
<dbReference type="SMART" id="SM00671">
    <property type="entry name" value="SEL1"/>
    <property type="match status" value="3"/>
</dbReference>
<reference evidence="2 3" key="1">
    <citation type="submission" date="2019-06" db="EMBL/GenBank/DDBJ databases">
        <title>New taxonomy in bacterial strain CC-CFT640, isolated from vineyard.</title>
        <authorList>
            <person name="Lin S.-Y."/>
            <person name="Tsai C.-F."/>
            <person name="Young C.-C."/>
        </authorList>
    </citation>
    <scope>NUCLEOTIDE SEQUENCE [LARGE SCALE GENOMIC DNA]</scope>
    <source>
        <strain evidence="2 3">CC-CFT640</strain>
    </source>
</reference>
<sequence length="442" mass="47243">MARSICGLLVMLLAWPAAAQDGRYDVEHAPATLQDLRSRCGLARVITPCPLPADDLRLLERAVQGDRLAQHVLASRLAAGRGFAGSDGRRSAIGWFGRSAEQGNPEAALRYNDLRSDGLEPAADEARIASGLRQAAQAGSTAAQMALSEMMLYGRGTVRDVAGSMQLLRQAADSGDRRARQLLGRRLTVGAPGVPPDRAAVIEMHRRAASGGDAPAMAALGLMLLDGRGAAPDPAEGYRWLMRAAHLEHKPALERVIQLFDEGLARDGRIIVAPDPVQAYTWILIAARRPETRTAAGTQARLQGTMASADLAEARSRAASWRPLTPAEATTAAFELPPVTAEGEARAIVAALSGDARRHFELPPGVTPLPWQVVPDFDRAADVAAAIGAISRYCEAQGHSLCVSVCRANAHAERTADDPRGRQRWIEAWQRCASGVGIPRFR</sequence>
<keyword evidence="1" id="KW-0732">Signal</keyword>
<dbReference type="Pfam" id="PF08238">
    <property type="entry name" value="Sel1"/>
    <property type="match status" value="5"/>
</dbReference>
<accession>A0A5C8PQY4</accession>
<feature type="signal peptide" evidence="1">
    <location>
        <begin position="1"/>
        <end position="19"/>
    </location>
</feature>
<protein>
    <submittedName>
        <fullName evidence="2">Sel1 repeat family protein</fullName>
    </submittedName>
</protein>
<dbReference type="SUPFAM" id="SSF81901">
    <property type="entry name" value="HCP-like"/>
    <property type="match status" value="1"/>
</dbReference>
<proteinExistence type="predicted"/>
<dbReference type="AlphaFoldDB" id="A0A5C8PQY4"/>
<dbReference type="PANTHER" id="PTHR11102">
    <property type="entry name" value="SEL-1-LIKE PROTEIN"/>
    <property type="match status" value="1"/>
</dbReference>
<evidence type="ECO:0000256" key="1">
    <source>
        <dbReference type="SAM" id="SignalP"/>
    </source>
</evidence>
<dbReference type="InterPro" id="IPR050767">
    <property type="entry name" value="Sel1_AlgK"/>
</dbReference>
<dbReference type="EMBL" id="VDUZ01000008">
    <property type="protein sequence ID" value="TXL77603.1"/>
    <property type="molecule type" value="Genomic_DNA"/>
</dbReference>
<comment type="caution">
    <text evidence="2">The sequence shown here is derived from an EMBL/GenBank/DDBJ whole genome shotgun (WGS) entry which is preliminary data.</text>
</comment>
<dbReference type="OrthoDB" id="112232at2"/>
<feature type="chain" id="PRO_5022928729" evidence="1">
    <location>
        <begin position="20"/>
        <end position="442"/>
    </location>
</feature>
<organism evidence="2 3">
    <name type="scientific">Vineibacter terrae</name>
    <dbReference type="NCBI Taxonomy" id="2586908"/>
    <lineage>
        <taxon>Bacteria</taxon>
        <taxon>Pseudomonadati</taxon>
        <taxon>Pseudomonadota</taxon>
        <taxon>Alphaproteobacteria</taxon>
        <taxon>Hyphomicrobiales</taxon>
        <taxon>Vineibacter</taxon>
    </lineage>
</organism>
<evidence type="ECO:0000313" key="3">
    <source>
        <dbReference type="Proteomes" id="UP000321638"/>
    </source>
</evidence>
<evidence type="ECO:0000313" key="2">
    <source>
        <dbReference type="EMBL" id="TXL77603.1"/>
    </source>
</evidence>